<dbReference type="OrthoDB" id="2013972at2759"/>
<reference evidence="12 13" key="1">
    <citation type="journal article" date="2013" name="PLoS Genet.">
        <title>The genome and development-dependent transcriptomes of Pyronema confluens: a window into fungal evolution.</title>
        <authorList>
            <person name="Traeger S."/>
            <person name="Altegoer F."/>
            <person name="Freitag M."/>
            <person name="Gabaldon T."/>
            <person name="Kempken F."/>
            <person name="Kumar A."/>
            <person name="Marcet-Houben M."/>
            <person name="Poggeler S."/>
            <person name="Stajich J.E."/>
            <person name="Nowrousian M."/>
        </authorList>
    </citation>
    <scope>NUCLEOTIDE SEQUENCE [LARGE SCALE GENOMIC DNA]</scope>
    <source>
        <strain evidence="13">CBS 100304</strain>
        <tissue evidence="12">Vegetative mycelium</tissue>
    </source>
</reference>
<evidence type="ECO:0000256" key="6">
    <source>
        <dbReference type="ARBA" id="ARBA00022892"/>
    </source>
</evidence>
<dbReference type="OMA" id="EPQLAIF"/>
<dbReference type="GO" id="GO:0006888">
    <property type="term" value="P:endoplasmic reticulum to Golgi vesicle-mediated transport"/>
    <property type="evidence" value="ECO:0007669"/>
    <property type="project" value="UniProtKB-UniRule"/>
</dbReference>
<dbReference type="GO" id="GO:0000139">
    <property type="term" value="C:Golgi membrane"/>
    <property type="evidence" value="ECO:0007669"/>
    <property type="project" value="UniProtKB-SubCell"/>
</dbReference>
<evidence type="ECO:0000256" key="2">
    <source>
        <dbReference type="ARBA" id="ARBA00022574"/>
    </source>
</evidence>
<dbReference type="InterPro" id="IPR015943">
    <property type="entry name" value="WD40/YVTN_repeat-like_dom_sf"/>
</dbReference>
<evidence type="ECO:0000256" key="11">
    <source>
        <dbReference type="SAM" id="Coils"/>
    </source>
</evidence>
<dbReference type="InterPro" id="IPR045260">
    <property type="entry name" value="Sec12-like"/>
</dbReference>
<dbReference type="InterPro" id="IPR011047">
    <property type="entry name" value="Quinoprotein_ADH-like_sf"/>
</dbReference>
<proteinExistence type="inferred from homology"/>
<comment type="similarity">
    <text evidence="10">Belongs to the WD repeat SEC12 family.</text>
</comment>
<dbReference type="GO" id="GO:0003400">
    <property type="term" value="P:regulation of COPII vesicle coating"/>
    <property type="evidence" value="ECO:0007669"/>
    <property type="project" value="UniProtKB-UniRule"/>
</dbReference>
<dbReference type="GO" id="GO:0005789">
    <property type="term" value="C:endoplasmic reticulum membrane"/>
    <property type="evidence" value="ECO:0007669"/>
    <property type="project" value="UniProtKB-SubCell"/>
</dbReference>
<keyword evidence="11" id="KW-0175">Coiled coil</keyword>
<dbReference type="GO" id="GO:0005085">
    <property type="term" value="F:guanyl-nucleotide exchange factor activity"/>
    <property type="evidence" value="ECO:0007669"/>
    <property type="project" value="InterPro"/>
</dbReference>
<evidence type="ECO:0000256" key="5">
    <source>
        <dbReference type="ARBA" id="ARBA00022824"/>
    </source>
</evidence>
<evidence type="ECO:0000256" key="4">
    <source>
        <dbReference type="ARBA" id="ARBA00022737"/>
    </source>
</evidence>
<keyword evidence="5 10" id="KW-0256">Endoplasmic reticulum</keyword>
<evidence type="ECO:0000256" key="9">
    <source>
        <dbReference type="ARBA" id="ARBA00023136"/>
    </source>
</evidence>
<gene>
    <name evidence="12" type="ORF">PCON_10947</name>
</gene>
<dbReference type="PANTHER" id="PTHR23284:SF0">
    <property type="entry name" value="PROLACTIN REGULATORY ELEMENT-BINDING PROTEIN"/>
    <property type="match status" value="1"/>
</dbReference>
<dbReference type="SUPFAM" id="SSF50998">
    <property type="entry name" value="Quinoprotein alcohol dehydrogenase-like"/>
    <property type="match status" value="1"/>
</dbReference>
<keyword evidence="7 10" id="KW-0653">Protein transport</keyword>
<name>U4L5D5_PYROM</name>
<keyword evidence="13" id="KW-1185">Reference proteome</keyword>
<keyword evidence="4 10" id="KW-0677">Repeat</keyword>
<evidence type="ECO:0000256" key="7">
    <source>
        <dbReference type="ARBA" id="ARBA00022927"/>
    </source>
</evidence>
<comment type="function">
    <text evidence="10">Guanine nucleotide-exchange factor (GEF) required for the formation or budding of transport vesicles from the ER.</text>
</comment>
<evidence type="ECO:0000313" key="13">
    <source>
        <dbReference type="Proteomes" id="UP000018144"/>
    </source>
</evidence>
<evidence type="ECO:0000256" key="3">
    <source>
        <dbReference type="ARBA" id="ARBA00022692"/>
    </source>
</evidence>
<keyword evidence="8 10" id="KW-1133">Transmembrane helix</keyword>
<keyword evidence="6" id="KW-0931">ER-Golgi transport</keyword>
<dbReference type="PANTHER" id="PTHR23284">
    <property type="entry name" value="PROLACTIN REGULATORY ELEMENT BINDING PROTEIN"/>
    <property type="match status" value="1"/>
</dbReference>
<keyword evidence="3 10" id="KW-0812">Transmembrane</keyword>
<dbReference type="Gene3D" id="2.130.10.10">
    <property type="entry name" value="YVTN repeat-like/Quinoprotein amine dehydrogenase"/>
    <property type="match status" value="1"/>
</dbReference>
<accession>U4L5D5</accession>
<evidence type="ECO:0000313" key="12">
    <source>
        <dbReference type="EMBL" id="CCX11353.1"/>
    </source>
</evidence>
<feature type="coiled-coil region" evidence="11">
    <location>
        <begin position="471"/>
        <end position="509"/>
    </location>
</feature>
<feature type="transmembrane region" description="Helical" evidence="10">
    <location>
        <begin position="395"/>
        <end position="417"/>
    </location>
</feature>
<dbReference type="STRING" id="1076935.U4L5D5"/>
<dbReference type="GO" id="GO:0015031">
    <property type="term" value="P:protein transport"/>
    <property type="evidence" value="ECO:0007669"/>
    <property type="project" value="UniProtKB-KW"/>
</dbReference>
<evidence type="ECO:0000256" key="1">
    <source>
        <dbReference type="ARBA" id="ARBA00022448"/>
    </source>
</evidence>
<keyword evidence="9 10" id="KW-0472">Membrane</keyword>
<organism evidence="12 13">
    <name type="scientific">Pyronema omphalodes (strain CBS 100304)</name>
    <name type="common">Pyronema confluens</name>
    <dbReference type="NCBI Taxonomy" id="1076935"/>
    <lineage>
        <taxon>Eukaryota</taxon>
        <taxon>Fungi</taxon>
        <taxon>Dikarya</taxon>
        <taxon>Ascomycota</taxon>
        <taxon>Pezizomycotina</taxon>
        <taxon>Pezizomycetes</taxon>
        <taxon>Pezizales</taxon>
        <taxon>Pyronemataceae</taxon>
        <taxon>Pyronema</taxon>
    </lineage>
</organism>
<dbReference type="eggNOG" id="KOG0771">
    <property type="taxonomic scope" value="Eukaryota"/>
</dbReference>
<dbReference type="EMBL" id="HF935612">
    <property type="protein sequence ID" value="CCX11353.1"/>
    <property type="molecule type" value="Genomic_DNA"/>
</dbReference>
<evidence type="ECO:0000256" key="10">
    <source>
        <dbReference type="RuleBase" id="RU369019"/>
    </source>
</evidence>
<keyword evidence="1 10" id="KW-0813">Transport</keyword>
<keyword evidence="2 10" id="KW-0853">WD repeat</keyword>
<comment type="subcellular location">
    <subcellularLocation>
        <location evidence="10">Endoplasmic reticulum membrane</location>
        <topology evidence="10">Single-pass type II membrane protein</topology>
    </subcellularLocation>
    <subcellularLocation>
        <location evidence="10">Golgi apparatus membrane</location>
        <topology evidence="10">Single-pass type II membrane protein</topology>
    </subcellularLocation>
</comment>
<sequence length="517" mass="55816">MAPSTISEKITLTYPLYCADFIDIDRLVVAGGGGEGRSGVGNKITLLDVSKTTPPSQNSTNIQQLAEHVLSRDEDSCMSLAIVRPTTKSKKAATKPKLIGGVNSSEKQQLEGKNEHYRVFELSNSEIEPVSRLSFFDSANRTDVYQRVLRARGGLAAIASGASGKTGFEVKAISTENNQLRWGATIESEAADLDVLDDEHLVYCTDKEIFTVTVSDAKQTKLKLNFPVAGKLRSIRYLTSERILAVVNAPARTGSELVLLDVATGTAVTRRKLHTGISAVTSLDVVTLSPHSGAAAVAGADQTIELLVVTNDRINTAQIFRNVHPFQITKVAFSPAPSPPPAPSADVEEKEEEEAHVVRLASTSIGNTCVVHTLPLIPTKDGYTLLAARTASQTVLTVLLSLITVVVLAVVLQVVFVTRGGLNISELVPHMHMDHIHERPWVKSLEANVDALIAGLKSGAATNPFGENVNEDELREELMAAVKKAAEKVEQVEETVDETVKKVEHKVQENIEEKSEL</sequence>
<dbReference type="Proteomes" id="UP000018144">
    <property type="component" value="Unassembled WGS sequence"/>
</dbReference>
<evidence type="ECO:0000256" key="8">
    <source>
        <dbReference type="ARBA" id="ARBA00022989"/>
    </source>
</evidence>
<protein>
    <recommendedName>
        <fullName evidence="10">Guanine nucleotide-exchange factor SEC12</fullName>
    </recommendedName>
</protein>
<dbReference type="AlphaFoldDB" id="U4L5D5"/>